<evidence type="ECO:0000313" key="2">
    <source>
        <dbReference type="EnsemblMetazoa" id="SMAR009333-PA"/>
    </source>
</evidence>
<dbReference type="HOGENOM" id="CLU_1478668_0_0_1"/>
<keyword evidence="3" id="KW-1185">Reference proteome</keyword>
<organism evidence="2 3">
    <name type="scientific">Strigamia maritima</name>
    <name type="common">European centipede</name>
    <name type="synonym">Geophilus maritimus</name>
    <dbReference type="NCBI Taxonomy" id="126957"/>
    <lineage>
        <taxon>Eukaryota</taxon>
        <taxon>Metazoa</taxon>
        <taxon>Ecdysozoa</taxon>
        <taxon>Arthropoda</taxon>
        <taxon>Myriapoda</taxon>
        <taxon>Chilopoda</taxon>
        <taxon>Pleurostigmophora</taxon>
        <taxon>Geophilomorpha</taxon>
        <taxon>Linotaeniidae</taxon>
        <taxon>Strigamia</taxon>
    </lineage>
</organism>
<dbReference type="EMBL" id="JH431883">
    <property type="status" value="NOT_ANNOTATED_CDS"/>
    <property type="molecule type" value="Genomic_DNA"/>
</dbReference>
<dbReference type="EnsemblMetazoa" id="SMAR009333-RA">
    <property type="protein sequence ID" value="SMAR009333-PA"/>
    <property type="gene ID" value="SMAR009333"/>
</dbReference>
<reference evidence="3" key="1">
    <citation type="submission" date="2011-05" db="EMBL/GenBank/DDBJ databases">
        <authorList>
            <person name="Richards S.R."/>
            <person name="Qu J."/>
            <person name="Jiang H."/>
            <person name="Jhangiani S.N."/>
            <person name="Agravi P."/>
            <person name="Goodspeed R."/>
            <person name="Gross S."/>
            <person name="Mandapat C."/>
            <person name="Jackson L."/>
            <person name="Mathew T."/>
            <person name="Pu L."/>
            <person name="Thornton R."/>
            <person name="Saada N."/>
            <person name="Wilczek-Boney K.B."/>
            <person name="Lee S."/>
            <person name="Kovar C."/>
            <person name="Wu Y."/>
            <person name="Scherer S.E."/>
            <person name="Worley K.C."/>
            <person name="Muzny D.M."/>
            <person name="Gibbs R."/>
        </authorList>
    </citation>
    <scope>NUCLEOTIDE SEQUENCE</scope>
    <source>
        <strain evidence="3">Brora</strain>
    </source>
</reference>
<evidence type="ECO:0000256" key="1">
    <source>
        <dbReference type="SAM" id="MobiDB-lite"/>
    </source>
</evidence>
<dbReference type="AlphaFoldDB" id="T1J6R1"/>
<name>T1J6R1_STRMM</name>
<dbReference type="Proteomes" id="UP000014500">
    <property type="component" value="Unassembled WGS sequence"/>
</dbReference>
<feature type="region of interest" description="Disordered" evidence="1">
    <location>
        <begin position="146"/>
        <end position="183"/>
    </location>
</feature>
<feature type="compositionally biased region" description="Low complexity" evidence="1">
    <location>
        <begin position="63"/>
        <end position="95"/>
    </location>
</feature>
<protein>
    <submittedName>
        <fullName evidence="2">Uncharacterized protein</fullName>
    </submittedName>
</protein>
<proteinExistence type="predicted"/>
<feature type="region of interest" description="Disordered" evidence="1">
    <location>
        <begin position="37"/>
        <end position="112"/>
    </location>
</feature>
<accession>T1J6R1</accession>
<reference evidence="2" key="2">
    <citation type="submission" date="2015-02" db="UniProtKB">
        <authorList>
            <consortium name="EnsemblMetazoa"/>
        </authorList>
    </citation>
    <scope>IDENTIFICATION</scope>
</reference>
<evidence type="ECO:0000313" key="3">
    <source>
        <dbReference type="Proteomes" id="UP000014500"/>
    </source>
</evidence>
<sequence length="183" mass="19982">MSHENQDAAGVNEVNVLDEILENSEDNFDELAAEINSSYKKVDKQPTPSTRSASKKNDKTNAKKTTTVKSSATAKKTKTPAKSATTTPKSSKTKSQNAKIVKPRPASTRVTRRTKVVNEAEKQVIEAKIETPSPKKAAIKTSVKIEESVKTKPLPRVMKKRPGPKSKTCVVAPIETPSIKDDR</sequence>